<dbReference type="PANTHER" id="PTHR43413">
    <property type="entry name" value="TRANSCRIPTIONAL REGULATOR, ASNC FAMILY"/>
    <property type="match status" value="1"/>
</dbReference>
<dbReference type="Proteomes" id="UP001589595">
    <property type="component" value="Unassembled WGS sequence"/>
</dbReference>
<evidence type="ECO:0000256" key="1">
    <source>
        <dbReference type="ARBA" id="ARBA00023015"/>
    </source>
</evidence>
<protein>
    <submittedName>
        <fullName evidence="5">Winged helix-turn-helix transcriptional regulator</fullName>
    </submittedName>
</protein>
<dbReference type="SMART" id="SM00344">
    <property type="entry name" value="HTH_ASNC"/>
    <property type="match status" value="1"/>
</dbReference>
<organism evidence="5 6">
    <name type="scientific">Halobaculum roseum</name>
    <dbReference type="NCBI Taxonomy" id="2175149"/>
    <lineage>
        <taxon>Archaea</taxon>
        <taxon>Methanobacteriati</taxon>
        <taxon>Methanobacteriota</taxon>
        <taxon>Stenosarchaea group</taxon>
        <taxon>Halobacteria</taxon>
        <taxon>Halobacteriales</taxon>
        <taxon>Haloferacaceae</taxon>
        <taxon>Halobaculum</taxon>
    </lineage>
</organism>
<dbReference type="InterPro" id="IPR050684">
    <property type="entry name" value="HTH-Siroheme_Decarb"/>
</dbReference>
<dbReference type="InterPro" id="IPR011991">
    <property type="entry name" value="ArsR-like_HTH"/>
</dbReference>
<dbReference type="SMART" id="SM00746">
    <property type="entry name" value="TRASH"/>
    <property type="match status" value="1"/>
</dbReference>
<dbReference type="GeneID" id="67212484"/>
<dbReference type="Pfam" id="PF13412">
    <property type="entry name" value="HTH_24"/>
    <property type="match status" value="1"/>
</dbReference>
<reference evidence="5" key="1">
    <citation type="submission" date="2024-09" db="EMBL/GenBank/DDBJ databases">
        <authorList>
            <person name="Sun Q."/>
        </authorList>
    </citation>
    <scope>NUCLEOTIDE SEQUENCE [LARGE SCALE GENOMIC DNA]</scope>
    <source>
        <strain evidence="5">JCM 31273</strain>
    </source>
</reference>
<comment type="caution">
    <text evidence="5">The sequence shown here is derived from an EMBL/GenBank/DDBJ whole genome shotgun (WGS) entry which is preliminary data.</text>
</comment>
<gene>
    <name evidence="5" type="ORF">ACFFOL_05835</name>
</gene>
<dbReference type="SUPFAM" id="SSF46785">
    <property type="entry name" value="Winged helix' DNA-binding domain"/>
    <property type="match status" value="1"/>
</dbReference>
<keyword evidence="3" id="KW-0804">Transcription</keyword>
<evidence type="ECO:0000259" key="4">
    <source>
        <dbReference type="PROSITE" id="PS50956"/>
    </source>
</evidence>
<sequence length="199" mass="22356">MRTLDDTDFEILRLLTEDARRPYREIADAVDLSSPSVSDRVSRLQDMGIIRRFTLDLDRSKLRGGVPVLAELAVQPDMVEDIRDTLALADGVEHVFTASDPRVFFQSRLPNADVRTFLVDTFDKAEWEAITDYEVVVLTSADWTPQVSGTDLAVTCAQCGNDVDQDGETLRLDGSLYYLCCPSCLEQFESRYDQFSANA</sequence>
<dbReference type="PRINTS" id="PR00033">
    <property type="entry name" value="HTHASNC"/>
</dbReference>
<evidence type="ECO:0000256" key="2">
    <source>
        <dbReference type="ARBA" id="ARBA00023125"/>
    </source>
</evidence>
<evidence type="ECO:0000313" key="5">
    <source>
        <dbReference type="EMBL" id="MFB9823704.1"/>
    </source>
</evidence>
<dbReference type="InterPro" id="IPR056526">
    <property type="entry name" value="TRASH_HVO_1752"/>
</dbReference>
<dbReference type="InterPro" id="IPR036390">
    <property type="entry name" value="WH_DNA-bd_sf"/>
</dbReference>
<dbReference type="InterPro" id="IPR011017">
    <property type="entry name" value="TRASH_dom"/>
</dbReference>
<feature type="domain" description="HTH asnC-type" evidence="4">
    <location>
        <begin position="4"/>
        <end position="67"/>
    </location>
</feature>
<dbReference type="PROSITE" id="PS50956">
    <property type="entry name" value="HTH_ASNC_2"/>
    <property type="match status" value="1"/>
</dbReference>
<evidence type="ECO:0000256" key="3">
    <source>
        <dbReference type="ARBA" id="ARBA00023163"/>
    </source>
</evidence>
<dbReference type="GO" id="GO:0003677">
    <property type="term" value="F:DNA binding"/>
    <property type="evidence" value="ECO:0007669"/>
    <property type="project" value="UniProtKB-KW"/>
</dbReference>
<accession>A0ABD5MLJ6</accession>
<name>A0ABD5MLJ6_9EURY</name>
<evidence type="ECO:0000313" key="6">
    <source>
        <dbReference type="Proteomes" id="UP001589595"/>
    </source>
</evidence>
<dbReference type="EMBL" id="JBHMAJ010000005">
    <property type="protein sequence ID" value="MFB9823704.1"/>
    <property type="molecule type" value="Genomic_DNA"/>
</dbReference>
<dbReference type="InterPro" id="IPR000485">
    <property type="entry name" value="AsnC-type_HTH_dom"/>
</dbReference>
<dbReference type="CDD" id="cd00090">
    <property type="entry name" value="HTH_ARSR"/>
    <property type="match status" value="1"/>
</dbReference>
<dbReference type="Pfam" id="PF24273">
    <property type="entry name" value="TRASH_HVO_1752_C"/>
    <property type="match status" value="1"/>
</dbReference>
<keyword evidence="1" id="KW-0805">Transcription regulation</keyword>
<dbReference type="PANTHER" id="PTHR43413:SF4">
    <property type="entry name" value="HTH-TYPE TRANSCRIPTIONAL REGULATOR LYSM"/>
    <property type="match status" value="1"/>
</dbReference>
<keyword evidence="6" id="KW-1185">Reference proteome</keyword>
<dbReference type="InterPro" id="IPR019888">
    <property type="entry name" value="Tscrpt_reg_AsnC-like"/>
</dbReference>
<keyword evidence="2" id="KW-0238">DNA-binding</keyword>
<dbReference type="InterPro" id="IPR036388">
    <property type="entry name" value="WH-like_DNA-bd_sf"/>
</dbReference>
<proteinExistence type="predicted"/>
<dbReference type="AlphaFoldDB" id="A0ABD5MLJ6"/>
<dbReference type="Gene3D" id="1.10.10.10">
    <property type="entry name" value="Winged helix-like DNA-binding domain superfamily/Winged helix DNA-binding domain"/>
    <property type="match status" value="1"/>
</dbReference>
<dbReference type="RefSeq" id="WP_222923539.1">
    <property type="nucleotide sequence ID" value="NZ_CP082287.1"/>
</dbReference>